<accession>F9W285</accession>
<proteinExistence type="predicted"/>
<dbReference type="PANTHER" id="PTHR43610">
    <property type="entry name" value="BLL6696 PROTEIN"/>
    <property type="match status" value="1"/>
</dbReference>
<dbReference type="PROSITE" id="PS51186">
    <property type="entry name" value="GNAT"/>
    <property type="match status" value="1"/>
</dbReference>
<comment type="caution">
    <text evidence="2">The sequence shown here is derived from an EMBL/GenBank/DDBJ whole genome shotgun (WGS) entry which is preliminary data.</text>
</comment>
<dbReference type="InterPro" id="IPR000182">
    <property type="entry name" value="GNAT_dom"/>
</dbReference>
<dbReference type="STRING" id="1027371.GOALK_120_00310"/>
<feature type="domain" description="N-acetyltransferase" evidence="1">
    <location>
        <begin position="15"/>
        <end position="175"/>
    </location>
</feature>
<dbReference type="eggNOG" id="COG1670">
    <property type="taxonomic scope" value="Bacteria"/>
</dbReference>
<dbReference type="Gene3D" id="3.40.630.30">
    <property type="match status" value="1"/>
</dbReference>
<organism evidence="2 3">
    <name type="scientific">Gordonia alkanivorans NBRC 16433</name>
    <dbReference type="NCBI Taxonomy" id="1027371"/>
    <lineage>
        <taxon>Bacteria</taxon>
        <taxon>Bacillati</taxon>
        <taxon>Actinomycetota</taxon>
        <taxon>Actinomycetes</taxon>
        <taxon>Mycobacteriales</taxon>
        <taxon>Gordoniaceae</taxon>
        <taxon>Gordonia</taxon>
    </lineage>
</organism>
<evidence type="ECO:0000259" key="1">
    <source>
        <dbReference type="PROSITE" id="PS51186"/>
    </source>
</evidence>
<protein>
    <recommendedName>
        <fullName evidence="1">N-acetyltransferase domain-containing protein</fullName>
    </recommendedName>
</protein>
<dbReference type="EMBL" id="BACI01000120">
    <property type="protein sequence ID" value="GAA14974.1"/>
    <property type="molecule type" value="Genomic_DNA"/>
</dbReference>
<sequence>MSSWLGAGQLAGDRVTLRPLTFDDSTALAQVVADPSRFRWVPGVPYDEGSARRFVESALESRLAYAVVDNSDGRVVGSTSFYDIDEHNRSACIGYTFYSERVQGTTVNPTAKYLLMRHAFEDRGAVRLTWHTHEHNTQSRAAIAKLGAQFEGLLRKHRRFGDGWRTTALYSMTDDEWPDAKAALLQRIS</sequence>
<dbReference type="AlphaFoldDB" id="F9W285"/>
<gene>
    <name evidence="2" type="ORF">GOALK_120_00310</name>
</gene>
<dbReference type="PANTHER" id="PTHR43610:SF1">
    <property type="entry name" value="N-ACETYLTRANSFERASE DOMAIN-CONTAINING PROTEIN"/>
    <property type="match status" value="1"/>
</dbReference>
<dbReference type="Proteomes" id="UP000003558">
    <property type="component" value="Unassembled WGS sequence"/>
</dbReference>
<dbReference type="RefSeq" id="WP_006361040.1">
    <property type="nucleotide sequence ID" value="NZ_BACI01000120.1"/>
</dbReference>
<dbReference type="GO" id="GO:0016747">
    <property type="term" value="F:acyltransferase activity, transferring groups other than amino-acyl groups"/>
    <property type="evidence" value="ECO:0007669"/>
    <property type="project" value="InterPro"/>
</dbReference>
<dbReference type="InterPro" id="IPR016181">
    <property type="entry name" value="Acyl_CoA_acyltransferase"/>
</dbReference>
<reference evidence="2 3" key="1">
    <citation type="submission" date="2011-05" db="EMBL/GenBank/DDBJ databases">
        <title>Whole genome shotgun sequence of Gordonia alkanivorans NBRC 16433.</title>
        <authorList>
            <person name="Hosoyama A."/>
            <person name="Nakamura S."/>
            <person name="Takarada H."/>
            <person name="Tsuchikane K."/>
            <person name="Yamazaki S."/>
            <person name="Fujita N."/>
        </authorList>
    </citation>
    <scope>NUCLEOTIDE SEQUENCE [LARGE SCALE GENOMIC DNA]</scope>
    <source>
        <strain evidence="2 3">NBRC 16433</strain>
    </source>
</reference>
<dbReference type="Pfam" id="PF13302">
    <property type="entry name" value="Acetyltransf_3"/>
    <property type="match status" value="1"/>
</dbReference>
<name>F9W285_9ACTN</name>
<evidence type="ECO:0000313" key="3">
    <source>
        <dbReference type="Proteomes" id="UP000003558"/>
    </source>
</evidence>
<evidence type="ECO:0000313" key="2">
    <source>
        <dbReference type="EMBL" id="GAA14974.1"/>
    </source>
</evidence>
<dbReference type="SUPFAM" id="SSF55729">
    <property type="entry name" value="Acyl-CoA N-acyltransferases (Nat)"/>
    <property type="match status" value="1"/>
</dbReference>